<evidence type="ECO:0000313" key="4">
    <source>
        <dbReference type="Proteomes" id="UP000291981"/>
    </source>
</evidence>
<keyword evidence="1" id="KW-0802">TPR repeat</keyword>
<keyword evidence="2" id="KW-0732">Signal</keyword>
<feature type="chain" id="PRO_5020792430" evidence="2">
    <location>
        <begin position="19"/>
        <end position="544"/>
    </location>
</feature>
<dbReference type="EMBL" id="SGIU01000001">
    <property type="protein sequence ID" value="TAI48835.1"/>
    <property type="molecule type" value="Genomic_DNA"/>
</dbReference>
<dbReference type="Proteomes" id="UP000291981">
    <property type="component" value="Unassembled WGS sequence"/>
</dbReference>
<feature type="repeat" description="TPR" evidence="1">
    <location>
        <begin position="497"/>
        <end position="530"/>
    </location>
</feature>
<keyword evidence="4" id="KW-1185">Reference proteome</keyword>
<dbReference type="SMART" id="SM00028">
    <property type="entry name" value="TPR"/>
    <property type="match status" value="1"/>
</dbReference>
<feature type="signal peptide" evidence="2">
    <location>
        <begin position="1"/>
        <end position="18"/>
    </location>
</feature>
<organism evidence="3 4">
    <name type="scientific">Flagellimonas allohymeniacidonis</name>
    <dbReference type="NCBI Taxonomy" id="2517819"/>
    <lineage>
        <taxon>Bacteria</taxon>
        <taxon>Pseudomonadati</taxon>
        <taxon>Bacteroidota</taxon>
        <taxon>Flavobacteriia</taxon>
        <taxon>Flavobacteriales</taxon>
        <taxon>Flavobacteriaceae</taxon>
        <taxon>Flagellimonas</taxon>
    </lineage>
</organism>
<dbReference type="Gene3D" id="3.90.226.10">
    <property type="entry name" value="2-enoyl-CoA Hydratase, Chain A, domain 1"/>
    <property type="match status" value="1"/>
</dbReference>
<proteinExistence type="predicted"/>
<accession>A0A4Q8QEE7</accession>
<reference evidence="3 4" key="1">
    <citation type="submission" date="2019-02" db="EMBL/GenBank/DDBJ databases">
        <title>Draft genome sequence of Muricauda sp. 176CP4-71.</title>
        <authorList>
            <person name="Park J.-S."/>
        </authorList>
    </citation>
    <scope>NUCLEOTIDE SEQUENCE [LARGE SCALE GENOMIC DNA]</scope>
    <source>
        <strain evidence="3 4">176CP4-71</strain>
    </source>
</reference>
<dbReference type="RefSeq" id="WP_130609604.1">
    <property type="nucleotide sequence ID" value="NZ_SGIU01000001.1"/>
</dbReference>
<name>A0A4Q8QEE7_9FLAO</name>
<dbReference type="InterPro" id="IPR029045">
    <property type="entry name" value="ClpP/crotonase-like_dom_sf"/>
</dbReference>
<dbReference type="Gene3D" id="1.25.40.10">
    <property type="entry name" value="Tetratricopeptide repeat domain"/>
    <property type="match status" value="1"/>
</dbReference>
<evidence type="ECO:0000256" key="2">
    <source>
        <dbReference type="SAM" id="SignalP"/>
    </source>
</evidence>
<comment type="caution">
    <text evidence="3">The sequence shown here is derived from an EMBL/GenBank/DDBJ whole genome shotgun (WGS) entry which is preliminary data.</text>
</comment>
<dbReference type="OrthoDB" id="5480566at2"/>
<dbReference type="SUPFAM" id="SSF48452">
    <property type="entry name" value="TPR-like"/>
    <property type="match status" value="1"/>
</dbReference>
<protein>
    <submittedName>
        <fullName evidence="3">Uncharacterized protein</fullName>
    </submittedName>
</protein>
<sequence length="544" mass="62371">MRTFILFIACLVLFKGHAQTLSAVDWQKDLRFLQEIVHEDYPFLFKKVTASEFDKAVETFYNEIPDMEAHEVVVGFSKIIGLFKYGHTRMSFRDSPVAFHKLPMQLFQFSDGIYITGIQEEYKDFVGARILEIEGKDMKEVLKAIYPVEPVENDQFFKAYGINTALFPEVLHAQGVTDTLKTELTLTLEKEGKEFTVKVQASENLKFPLHYGEVKPDSDWVSARDIAQPPLYLKNLDKIYYFEHLPEEKAVYVRHSQIQDDLGEPIPAFYKRLFEFIENNPVERLVIDVRLNGGGNNYKNKPIITGIIETQKINQTGKLYVILGRRTFSACQNLVNEFSNYTNVIFVGEPTGENINFYGDNRKVVLPNSKLPVYLSFAWWQDKPQWENGPYMPADIPVELRFDDYKSGKDPVLAKALSFDGEGFVRDPMAYLRGLFMEGKMELLQTEAKRLVNDPLYAHVGFEQEFNRAGYGLLDSDQIQEAIFVFELSAGLFPESAYTWSSLAEAYEKKGNVEKAKEYYMKTISLDATGPAGKLAKKRLDALK</sequence>
<evidence type="ECO:0000313" key="3">
    <source>
        <dbReference type="EMBL" id="TAI48835.1"/>
    </source>
</evidence>
<dbReference type="SUPFAM" id="SSF52096">
    <property type="entry name" value="ClpP/crotonase"/>
    <property type="match status" value="1"/>
</dbReference>
<dbReference type="AlphaFoldDB" id="A0A4Q8QEE7"/>
<dbReference type="InterPro" id="IPR011990">
    <property type="entry name" value="TPR-like_helical_dom_sf"/>
</dbReference>
<dbReference type="PROSITE" id="PS50005">
    <property type="entry name" value="TPR"/>
    <property type="match status" value="1"/>
</dbReference>
<dbReference type="InterPro" id="IPR019734">
    <property type="entry name" value="TPR_rpt"/>
</dbReference>
<dbReference type="Pfam" id="PF13181">
    <property type="entry name" value="TPR_8"/>
    <property type="match status" value="1"/>
</dbReference>
<evidence type="ECO:0000256" key="1">
    <source>
        <dbReference type="PROSITE-ProRule" id="PRU00339"/>
    </source>
</evidence>
<gene>
    <name evidence="3" type="ORF">EW142_03280</name>
</gene>